<feature type="compositionally biased region" description="Low complexity" evidence="5">
    <location>
        <begin position="585"/>
        <end position="614"/>
    </location>
</feature>
<evidence type="ECO:0000256" key="6">
    <source>
        <dbReference type="SAM" id="Phobius"/>
    </source>
</evidence>
<feature type="region of interest" description="Disordered" evidence="5">
    <location>
        <begin position="699"/>
        <end position="884"/>
    </location>
</feature>
<organism evidence="8 9">
    <name type="scientific">Rhizoctonia solani</name>
    <dbReference type="NCBI Taxonomy" id="456999"/>
    <lineage>
        <taxon>Eukaryota</taxon>
        <taxon>Fungi</taxon>
        <taxon>Dikarya</taxon>
        <taxon>Basidiomycota</taxon>
        <taxon>Agaricomycotina</taxon>
        <taxon>Agaricomycetes</taxon>
        <taxon>Cantharellales</taxon>
        <taxon>Ceratobasidiaceae</taxon>
        <taxon>Rhizoctonia</taxon>
    </lineage>
</organism>
<dbReference type="InterPro" id="IPR029510">
    <property type="entry name" value="Ald_DH_CS_GLU"/>
</dbReference>
<evidence type="ECO:0000256" key="5">
    <source>
        <dbReference type="SAM" id="MobiDB-lite"/>
    </source>
</evidence>
<sequence>MQEQSVLAVTGSGNAWHKRRALEWTSHPKSRPRFDVRADRPGLSNRTIFLALSTMSPSSQTTIIPHSQEPLVTYQYPSTAELDELVERSGKAQKAWKNVSLEDRLKIGRKFIEEFKAMENDMPLELTKQMGRPVSQNAGEIRGTLERADYMFSIAEKSLAPVELKDTDKPGFKRYIKREPLGVVFIIAPWNFPFLTSINSGLPAIIAGNSIILKPSPQTPLTAHRLQSAFEKAGLPADVFLVTHLSPELTTYLVEHPKVDFVSFTGSVANGKSVAQSAVKTGFKGVALELGGKDPAYVRSDANLDYTVAELVDGAFFNSGQSCCSVERIYVHESIYDKFVSAYVDQVKKYKLGDPTDSTTNIGPVVSVASADRIRKQVDDAVKLGAKALIPEDLFPIAKPGTTYVAPQVLVNVDHTMDVMKEETFGPVVGIMPVASDEAALALMNDSPYGLTASVWTSDKPESEAAFLKFVDQLETGTVFLNRCDSLDPALAWTGVKNSGRGVSLSKFGYDQLTRAKSVHMKILDVRQDPSATTSSIGTLTQPATTTNTVLPSPTTRSVASLTTISDENTTTTSSTLAESQGRPSTTSSGSSLSQSSTSTTSSSSETDSTIPTSAPLTDINVPFYQSKYYPMIIAISCFAVGLVIAFIVSVIIALRARADVGDLRDRLNRYEEQMYFSKETIDSTPNIGYEVPRSFGQRPYGRVSMGDSETTLVSRPRQITGEGQREFGALSSSQLGQGTTANGRSQTRNRRVTFSDEEQSTDASPLLSSNVFHDSTPQYAPTRSQAPTPKPIDPYGSSALVQSPPQSPPQPPSSPPPRTFETTPFTLPLGLQPSADSPSRVTTPPVRRLPATPGPSSEQEDHVYTNPFPPSHDDSTNGGYQQH</sequence>
<keyword evidence="6" id="KW-1133">Transmembrane helix</keyword>
<dbReference type="PROSITE" id="PS00687">
    <property type="entry name" value="ALDEHYDE_DEHYDR_GLU"/>
    <property type="match status" value="1"/>
</dbReference>
<name>A0A8H3GBU5_9AGAM</name>
<dbReference type="Gene3D" id="3.40.309.10">
    <property type="entry name" value="Aldehyde Dehydrogenase, Chain A, domain 2"/>
    <property type="match status" value="1"/>
</dbReference>
<dbReference type="AlphaFoldDB" id="A0A8H3GBU5"/>
<dbReference type="FunFam" id="3.40.309.10:FF:000009">
    <property type="entry name" value="Aldehyde dehydrogenase A"/>
    <property type="match status" value="1"/>
</dbReference>
<reference evidence="8" key="1">
    <citation type="submission" date="2021-01" db="EMBL/GenBank/DDBJ databases">
        <authorList>
            <person name="Kaushik A."/>
        </authorList>
    </citation>
    <scope>NUCLEOTIDE SEQUENCE</scope>
    <source>
        <strain evidence="8">AG1-1C</strain>
    </source>
</reference>
<comment type="similarity">
    <text evidence="1 4">Belongs to the aldehyde dehydrogenase family.</text>
</comment>
<feature type="compositionally biased region" description="Low complexity" evidence="5">
    <location>
        <begin position="545"/>
        <end position="576"/>
    </location>
</feature>
<dbReference type="InterPro" id="IPR016163">
    <property type="entry name" value="Ald_DH_C"/>
</dbReference>
<feature type="compositionally biased region" description="Polar residues" evidence="5">
    <location>
        <begin position="531"/>
        <end position="544"/>
    </location>
</feature>
<dbReference type="Proteomes" id="UP000663846">
    <property type="component" value="Unassembled WGS sequence"/>
</dbReference>
<dbReference type="Gene3D" id="3.40.605.10">
    <property type="entry name" value="Aldehyde Dehydrogenase, Chain A, domain 1"/>
    <property type="match status" value="1"/>
</dbReference>
<dbReference type="Pfam" id="PF00171">
    <property type="entry name" value="Aldedh"/>
    <property type="match status" value="1"/>
</dbReference>
<dbReference type="CDD" id="cd07102">
    <property type="entry name" value="ALDH_EDX86601"/>
    <property type="match status" value="1"/>
</dbReference>
<dbReference type="InterPro" id="IPR016161">
    <property type="entry name" value="Ald_DH/histidinol_DH"/>
</dbReference>
<feature type="compositionally biased region" description="Polar residues" evidence="5">
    <location>
        <begin position="731"/>
        <end position="747"/>
    </location>
</feature>
<dbReference type="SUPFAM" id="SSF53720">
    <property type="entry name" value="ALDH-like"/>
    <property type="match status" value="1"/>
</dbReference>
<evidence type="ECO:0000256" key="1">
    <source>
        <dbReference type="ARBA" id="ARBA00009986"/>
    </source>
</evidence>
<keyword evidence="6" id="KW-0812">Transmembrane</keyword>
<proteinExistence type="inferred from homology"/>
<feature type="transmembrane region" description="Helical" evidence="6">
    <location>
        <begin position="629"/>
        <end position="655"/>
    </location>
</feature>
<evidence type="ECO:0000313" key="9">
    <source>
        <dbReference type="Proteomes" id="UP000663846"/>
    </source>
</evidence>
<keyword evidence="6" id="KW-0472">Membrane</keyword>
<dbReference type="InterPro" id="IPR015590">
    <property type="entry name" value="Aldehyde_DH_dom"/>
</dbReference>
<evidence type="ECO:0000256" key="2">
    <source>
        <dbReference type="ARBA" id="ARBA00023002"/>
    </source>
</evidence>
<keyword evidence="2 4" id="KW-0560">Oxidoreductase</keyword>
<feature type="compositionally biased region" description="Polar residues" evidence="5">
    <location>
        <begin position="762"/>
        <end position="788"/>
    </location>
</feature>
<dbReference type="InterPro" id="IPR016162">
    <property type="entry name" value="Ald_DH_N"/>
</dbReference>
<dbReference type="PANTHER" id="PTHR11699">
    <property type="entry name" value="ALDEHYDE DEHYDROGENASE-RELATED"/>
    <property type="match status" value="1"/>
</dbReference>
<dbReference type="EMBL" id="CAJMWS010000436">
    <property type="protein sequence ID" value="CAE6444114.1"/>
    <property type="molecule type" value="Genomic_DNA"/>
</dbReference>
<dbReference type="GO" id="GO:0016620">
    <property type="term" value="F:oxidoreductase activity, acting on the aldehyde or oxo group of donors, NAD or NADP as acceptor"/>
    <property type="evidence" value="ECO:0007669"/>
    <property type="project" value="InterPro"/>
</dbReference>
<evidence type="ECO:0000313" key="8">
    <source>
        <dbReference type="EMBL" id="CAE6444114.1"/>
    </source>
</evidence>
<comment type="caution">
    <text evidence="8">The sequence shown here is derived from an EMBL/GenBank/DDBJ whole genome shotgun (WGS) entry which is preliminary data.</text>
</comment>
<evidence type="ECO:0000256" key="4">
    <source>
        <dbReference type="RuleBase" id="RU003345"/>
    </source>
</evidence>
<accession>A0A8H3GBU5</accession>
<feature type="active site" evidence="3">
    <location>
        <position position="289"/>
    </location>
</feature>
<feature type="compositionally biased region" description="Pro residues" evidence="5">
    <location>
        <begin position="806"/>
        <end position="819"/>
    </location>
</feature>
<evidence type="ECO:0000256" key="3">
    <source>
        <dbReference type="PROSITE-ProRule" id="PRU10007"/>
    </source>
</evidence>
<protein>
    <recommendedName>
        <fullName evidence="7">Aldehyde dehydrogenase domain-containing protein</fullName>
    </recommendedName>
</protein>
<feature type="region of interest" description="Disordered" evidence="5">
    <location>
        <begin position="531"/>
        <end position="616"/>
    </location>
</feature>
<evidence type="ECO:0000259" key="7">
    <source>
        <dbReference type="Pfam" id="PF00171"/>
    </source>
</evidence>
<gene>
    <name evidence="8" type="ORF">RDB_LOCUS135027</name>
</gene>
<feature type="domain" description="Aldehyde dehydrogenase" evidence="7">
    <location>
        <begin position="60"/>
        <end position="519"/>
    </location>
</feature>